<dbReference type="SUPFAM" id="SSF53448">
    <property type="entry name" value="Nucleotide-diphospho-sugar transferases"/>
    <property type="match status" value="1"/>
</dbReference>
<organism evidence="2 3">
    <name type="scientific">Niabella ginsengisoli</name>
    <dbReference type="NCBI Taxonomy" id="522298"/>
    <lineage>
        <taxon>Bacteria</taxon>
        <taxon>Pseudomonadati</taxon>
        <taxon>Bacteroidota</taxon>
        <taxon>Chitinophagia</taxon>
        <taxon>Chitinophagales</taxon>
        <taxon>Chitinophagaceae</taxon>
        <taxon>Niabella</taxon>
    </lineage>
</organism>
<reference evidence="2 3" key="1">
    <citation type="submission" date="2022-02" db="EMBL/GenBank/DDBJ databases">
        <authorList>
            <person name="Min J."/>
        </authorList>
    </citation>
    <scope>NUCLEOTIDE SEQUENCE [LARGE SCALE GENOMIC DNA]</scope>
    <source>
        <strain evidence="2 3">GR10-1</strain>
    </source>
</reference>
<evidence type="ECO:0000313" key="2">
    <source>
        <dbReference type="EMBL" id="MCH5598575.1"/>
    </source>
</evidence>
<dbReference type="Gene3D" id="3.90.550.10">
    <property type="entry name" value="Spore Coat Polysaccharide Biosynthesis Protein SpsA, Chain A"/>
    <property type="match status" value="1"/>
</dbReference>
<evidence type="ECO:0000313" key="3">
    <source>
        <dbReference type="Proteomes" id="UP001202248"/>
    </source>
</evidence>
<accession>A0ABS9SJP9</accession>
<name>A0ABS9SJP9_9BACT</name>
<dbReference type="InterPro" id="IPR005835">
    <property type="entry name" value="NTP_transferase_dom"/>
</dbReference>
<proteinExistence type="predicted"/>
<feature type="domain" description="Nucleotidyl transferase" evidence="1">
    <location>
        <begin position="20"/>
        <end position="178"/>
    </location>
</feature>
<dbReference type="EMBL" id="JAKWBL010000002">
    <property type="protein sequence ID" value="MCH5598575.1"/>
    <property type="molecule type" value="Genomic_DNA"/>
</dbReference>
<comment type="caution">
    <text evidence="2">The sequence shown here is derived from an EMBL/GenBank/DDBJ whole genome shotgun (WGS) entry which is preliminary data.</text>
</comment>
<dbReference type="RefSeq" id="WP_240830240.1">
    <property type="nucleotide sequence ID" value="NZ_JAKWBL010000002.1"/>
</dbReference>
<protein>
    <submittedName>
        <fullName evidence="2">Nucleotidyltransferase</fullName>
    </submittedName>
</protein>
<gene>
    <name evidence="2" type="ORF">MKP09_11985</name>
</gene>
<evidence type="ECO:0000259" key="1">
    <source>
        <dbReference type="Pfam" id="PF00483"/>
    </source>
</evidence>
<dbReference type="Pfam" id="PF00483">
    <property type="entry name" value="NTP_transferase"/>
    <property type="match status" value="1"/>
</dbReference>
<dbReference type="Proteomes" id="UP001202248">
    <property type="component" value="Unassembled WGS sequence"/>
</dbReference>
<dbReference type="InterPro" id="IPR029044">
    <property type="entry name" value="Nucleotide-diphossugar_trans"/>
</dbReference>
<sequence>MKPTLVILAAGMASRYGSMKQVESFGPSGETIMDYSVADAVKAGFGKVVFLIRQQFEENFRSLFASKLDGKVEYEFAFQELDMYLNGVDIPAERTKPWGTGHAVLCTKNVVKTPFAVINADDFYGFDAFKKAVEFLTTDCDEKTYSVIGYPLMNTLSDHGTVNRGVCGLDEKGNLASVVERIGIGLEDDKVKVTDGLQPDELSKDTVVSMNFWCFHPSVYDLYEKDFKAFIKESIAVPKSEFLIPAVVDNFIKDGGVVKVITTSAQWFGVTYKEDAPAVQKQLNGLIEKGEYSTNLWGA</sequence>
<keyword evidence="3" id="KW-1185">Reference proteome</keyword>